<evidence type="ECO:0000256" key="3">
    <source>
        <dbReference type="ARBA" id="ARBA00022837"/>
    </source>
</evidence>
<dbReference type="InterPro" id="IPR011992">
    <property type="entry name" value="EF-hand-dom_pair"/>
</dbReference>
<name>A0A3P3Z989_LEIBR</name>
<evidence type="ECO:0000256" key="5">
    <source>
        <dbReference type="SAM" id="MobiDB-lite"/>
    </source>
</evidence>
<sequence length="597" mass="65282">MGVCLARQSVVVADPAPTASTSAMHTALSLSLLKETPCASLTAELPSFSSDMPFSNYDYHVWSNLQQQDKQSMHDKVNGMLHEQRSFSIAILQRISIERLSLSAEKVSLLDDLQLTNKDDEVRSAQGAAGKGARIGNRGRQLSSTLNDIYSQLNDVAPPHEDEAKEDYLKRIFSIVDSQGMGKVSSMQLTNSLFNDANRASTTVMMTAADHDKDGYLSESEFVSFLINTESGGDCLQADRNEPKPTQSNPTSTRNDAMCDALGSLSAQQTAQKDAHHLTALNDIHMHGIEVTNLCSQSSRIKCIALSPDGKLYAVAHRHDSVAHVYMISNGAEVRRLVGHQGPLLSIIFSPDRKHVMTAARDNFMVSWDHTVGLECSFSEHPGIVTAVAVSCDSQFVFSGCQDNLVRRITASKAKIRAVLPHIPCKTPGVIVALATQSTKNDVVAFSRSCDQCAYIANAKNLQLVAQLTGHESLVWKASFNADDSMLLTCCERKIIVWDGTDFSSVRIFSSVVVATPRSADEVLWTTAVFASQEHCNLLFCFNSVGQMHVLDCDAAEMEESIIDIQMRSSVYTTSVFVGDTMVCGDNYGNVYRVRIT</sequence>
<feature type="region of interest" description="Disordered" evidence="5">
    <location>
        <begin position="234"/>
        <end position="257"/>
    </location>
</feature>
<protein>
    <submittedName>
        <fullName evidence="7">WD_domain</fullName>
    </submittedName>
</protein>
<evidence type="ECO:0000259" key="6">
    <source>
        <dbReference type="PROSITE" id="PS50222"/>
    </source>
</evidence>
<dbReference type="PROSITE" id="PS50082">
    <property type="entry name" value="WD_REPEATS_2"/>
    <property type="match status" value="1"/>
</dbReference>
<evidence type="ECO:0000256" key="1">
    <source>
        <dbReference type="ARBA" id="ARBA00022574"/>
    </source>
</evidence>
<feature type="domain" description="EF-hand" evidence="6">
    <location>
        <begin position="197"/>
        <end position="232"/>
    </location>
</feature>
<dbReference type="PROSITE" id="PS50294">
    <property type="entry name" value="WD_REPEATS_REGION"/>
    <property type="match status" value="1"/>
</dbReference>
<dbReference type="PROSITE" id="PS50222">
    <property type="entry name" value="EF_HAND_2"/>
    <property type="match status" value="1"/>
</dbReference>
<evidence type="ECO:0000256" key="4">
    <source>
        <dbReference type="PROSITE-ProRule" id="PRU00221"/>
    </source>
</evidence>
<dbReference type="InterPro" id="IPR001680">
    <property type="entry name" value="WD40_rpt"/>
</dbReference>
<evidence type="ECO:0000313" key="7">
    <source>
        <dbReference type="EMBL" id="SYZ66823.1"/>
    </source>
</evidence>
<dbReference type="PANTHER" id="PTHR19848:SF8">
    <property type="entry name" value="F-BOX AND WD REPEAT DOMAIN CONTAINING 7"/>
    <property type="match status" value="1"/>
</dbReference>
<organism evidence="7 8">
    <name type="scientific">Leishmania braziliensis MHOM/BR/75/M2904</name>
    <dbReference type="NCBI Taxonomy" id="420245"/>
    <lineage>
        <taxon>Eukaryota</taxon>
        <taxon>Discoba</taxon>
        <taxon>Euglenozoa</taxon>
        <taxon>Kinetoplastea</taxon>
        <taxon>Metakinetoplastina</taxon>
        <taxon>Trypanosomatida</taxon>
        <taxon>Trypanosomatidae</taxon>
        <taxon>Leishmaniinae</taxon>
        <taxon>Leishmania</taxon>
        <taxon>Leishmania braziliensis species complex</taxon>
    </lineage>
</organism>
<dbReference type="InterPro" id="IPR002048">
    <property type="entry name" value="EF_hand_dom"/>
</dbReference>
<dbReference type="SUPFAM" id="SSF50978">
    <property type="entry name" value="WD40 repeat-like"/>
    <property type="match status" value="1"/>
</dbReference>
<gene>
    <name evidence="7" type="ORF">LBRM2904_26.1580</name>
</gene>
<dbReference type="InterPro" id="IPR018247">
    <property type="entry name" value="EF_Hand_1_Ca_BS"/>
</dbReference>
<dbReference type="InterPro" id="IPR015943">
    <property type="entry name" value="WD40/YVTN_repeat-like_dom_sf"/>
</dbReference>
<dbReference type="GO" id="GO:0005509">
    <property type="term" value="F:calcium ion binding"/>
    <property type="evidence" value="ECO:0007669"/>
    <property type="project" value="InterPro"/>
</dbReference>
<proteinExistence type="predicted"/>
<dbReference type="SUPFAM" id="SSF47473">
    <property type="entry name" value="EF-hand"/>
    <property type="match status" value="1"/>
</dbReference>
<feature type="repeat" description="WD" evidence="4">
    <location>
        <begin position="337"/>
        <end position="369"/>
    </location>
</feature>
<dbReference type="Gene3D" id="2.130.10.10">
    <property type="entry name" value="YVTN repeat-like/Quinoprotein amine dehydrogenase"/>
    <property type="match status" value="2"/>
</dbReference>
<accession>A0A3P3Z989</accession>
<dbReference type="Pfam" id="PF00400">
    <property type="entry name" value="WD40"/>
    <property type="match status" value="3"/>
</dbReference>
<keyword evidence="1 4" id="KW-0853">WD repeat</keyword>
<dbReference type="EMBL" id="LS997625">
    <property type="protein sequence ID" value="SYZ66823.1"/>
    <property type="molecule type" value="Genomic_DNA"/>
</dbReference>
<dbReference type="InterPro" id="IPR036322">
    <property type="entry name" value="WD40_repeat_dom_sf"/>
</dbReference>
<reference evidence="7 8" key="1">
    <citation type="submission" date="2018-09" db="EMBL/GenBank/DDBJ databases">
        <authorList>
            <person name="Peiro R."/>
            <person name="Begona"/>
            <person name="Cbmso G."/>
            <person name="Lopez M."/>
            <person name="Gonzalez S."/>
        </authorList>
    </citation>
    <scope>NUCLEOTIDE SEQUENCE [LARGE SCALE GENOMIC DNA]</scope>
</reference>
<dbReference type="Proteomes" id="UP000319462">
    <property type="component" value="Chromosome 26"/>
</dbReference>
<keyword evidence="2" id="KW-0677">Repeat</keyword>
<keyword evidence="3" id="KW-0106">Calcium</keyword>
<evidence type="ECO:0000313" key="8">
    <source>
        <dbReference type="Proteomes" id="UP000319462"/>
    </source>
</evidence>
<evidence type="ECO:0000256" key="2">
    <source>
        <dbReference type="ARBA" id="ARBA00022737"/>
    </source>
</evidence>
<feature type="compositionally biased region" description="Polar residues" evidence="5">
    <location>
        <begin position="244"/>
        <end position="255"/>
    </location>
</feature>
<dbReference type="SMART" id="SM00320">
    <property type="entry name" value="WD40"/>
    <property type="match status" value="4"/>
</dbReference>
<dbReference type="PANTHER" id="PTHR19848">
    <property type="entry name" value="WD40 REPEAT PROTEIN"/>
    <property type="match status" value="1"/>
</dbReference>
<dbReference type="AlphaFoldDB" id="A0A3P3Z989"/>
<dbReference type="Gene3D" id="1.10.238.10">
    <property type="entry name" value="EF-hand"/>
    <property type="match status" value="1"/>
</dbReference>
<dbReference type="PROSITE" id="PS00018">
    <property type="entry name" value="EF_HAND_1"/>
    <property type="match status" value="1"/>
</dbReference>